<comment type="caution">
    <text evidence="1">The sequence shown here is derived from an EMBL/GenBank/DDBJ whole genome shotgun (WGS) entry which is preliminary data.</text>
</comment>
<evidence type="ECO:0000313" key="2">
    <source>
        <dbReference type="Proteomes" id="UP001239111"/>
    </source>
</evidence>
<gene>
    <name evidence="1" type="ORF">QAD02_015255</name>
</gene>
<dbReference type="Proteomes" id="UP001239111">
    <property type="component" value="Chromosome 2"/>
</dbReference>
<accession>A0ACC2P8P9</accession>
<name>A0ACC2P8P9_9HYME</name>
<protein>
    <submittedName>
        <fullName evidence="1">Uncharacterized protein</fullName>
    </submittedName>
</protein>
<dbReference type="EMBL" id="CM056742">
    <property type="protein sequence ID" value="KAJ8679468.1"/>
    <property type="molecule type" value="Genomic_DNA"/>
</dbReference>
<proteinExistence type="predicted"/>
<sequence length="117" mass="13111">MANEEAERSRLQLELERLNARMGELSESLGKKAAARAEYERTIQETESAFVKILESSQMLLSMVKREAACLEQNLCNDSIDCDDSSIHEASGKQHLHAEHTKKKRSVGAVHLTTLEV</sequence>
<organism evidence="1 2">
    <name type="scientific">Eretmocerus hayati</name>
    <dbReference type="NCBI Taxonomy" id="131215"/>
    <lineage>
        <taxon>Eukaryota</taxon>
        <taxon>Metazoa</taxon>
        <taxon>Ecdysozoa</taxon>
        <taxon>Arthropoda</taxon>
        <taxon>Hexapoda</taxon>
        <taxon>Insecta</taxon>
        <taxon>Pterygota</taxon>
        <taxon>Neoptera</taxon>
        <taxon>Endopterygota</taxon>
        <taxon>Hymenoptera</taxon>
        <taxon>Apocrita</taxon>
        <taxon>Proctotrupomorpha</taxon>
        <taxon>Chalcidoidea</taxon>
        <taxon>Aphelinidae</taxon>
        <taxon>Aphelininae</taxon>
        <taxon>Eretmocerus</taxon>
    </lineage>
</organism>
<evidence type="ECO:0000313" key="1">
    <source>
        <dbReference type="EMBL" id="KAJ8679468.1"/>
    </source>
</evidence>
<reference evidence="1" key="1">
    <citation type="submission" date="2023-04" db="EMBL/GenBank/DDBJ databases">
        <title>A chromosome-level genome assembly of the parasitoid wasp Eretmocerus hayati.</title>
        <authorList>
            <person name="Zhong Y."/>
            <person name="Liu S."/>
            <person name="Liu Y."/>
        </authorList>
    </citation>
    <scope>NUCLEOTIDE SEQUENCE</scope>
    <source>
        <strain evidence="1">ZJU_SS_LIU_2023</strain>
    </source>
</reference>
<keyword evidence="2" id="KW-1185">Reference proteome</keyword>